<dbReference type="InterPro" id="IPR018305">
    <property type="entry name" value="Ribosomal_m50"/>
</dbReference>
<organism evidence="8 9">
    <name type="scientific">Coniochaeta pulveracea</name>
    <dbReference type="NCBI Taxonomy" id="177199"/>
    <lineage>
        <taxon>Eukaryota</taxon>
        <taxon>Fungi</taxon>
        <taxon>Dikarya</taxon>
        <taxon>Ascomycota</taxon>
        <taxon>Pezizomycotina</taxon>
        <taxon>Sordariomycetes</taxon>
        <taxon>Sordariomycetidae</taxon>
        <taxon>Coniochaetales</taxon>
        <taxon>Coniochaetaceae</taxon>
        <taxon>Coniochaeta</taxon>
    </lineage>
</organism>
<evidence type="ECO:0000256" key="6">
    <source>
        <dbReference type="ARBA" id="ARBA00035183"/>
    </source>
</evidence>
<evidence type="ECO:0000256" key="4">
    <source>
        <dbReference type="ARBA" id="ARBA00023128"/>
    </source>
</evidence>
<sequence>MRRSVNLRQPLRLLSDCSCSSRTASPTTRCISTSSNTATRPRAAEQRPAVRSSGQCRTYAHNPHKLEKKKRWEARNGLVDEYIPETDPALDLPELSIPINIKPPGRVRLAPSPENIDDSTYIPAASGEGLEEVGSVADWWENDKHWAPSMNYVGFSRREKITDAAVLEAMTRRAVVETLAVKHIEGDRALTGTWMTGGREAMLKALAVDVQVSEDGAVSLTGDLQAVVEGLKPAPQAEVQEIEPEVEQLERQEGLETAQETAVQEEDAAVVSDQEAYSDVLPSEDAHQLRKSWGNSWKSVSIEDPTLKFALNKRIQQLTGHIINDAKLITVRNVASYLSVLVKPPPPKKLVELLERKGDLPSLPNVKVYPRRVTPVDKERMVGRWKVIVNELQKRDLPVTGTAGYSKTPEKKWAQAKP</sequence>
<dbReference type="Proteomes" id="UP000275385">
    <property type="component" value="Unassembled WGS sequence"/>
</dbReference>
<comment type="caution">
    <text evidence="8">The sequence shown here is derived from an EMBL/GenBank/DDBJ whole genome shotgun (WGS) entry which is preliminary data.</text>
</comment>
<dbReference type="STRING" id="177199.A0A420YAC5"/>
<dbReference type="EMBL" id="QVQW01000026">
    <property type="protein sequence ID" value="RKU44838.1"/>
    <property type="molecule type" value="Genomic_DNA"/>
</dbReference>
<feature type="region of interest" description="Disordered" evidence="7">
    <location>
        <begin position="399"/>
        <end position="418"/>
    </location>
</feature>
<dbReference type="Pfam" id="PF10501">
    <property type="entry name" value="Ribosomal_L50"/>
    <property type="match status" value="1"/>
</dbReference>
<keyword evidence="4" id="KW-0496">Mitochondrion</keyword>
<feature type="region of interest" description="Disordered" evidence="7">
    <location>
        <begin position="19"/>
        <end position="56"/>
    </location>
</feature>
<protein>
    <recommendedName>
        <fullName evidence="6">Large ribosomal subunit protein mL50</fullName>
    </recommendedName>
</protein>
<dbReference type="GO" id="GO:0005840">
    <property type="term" value="C:ribosome"/>
    <property type="evidence" value="ECO:0007669"/>
    <property type="project" value="UniProtKB-KW"/>
</dbReference>
<evidence type="ECO:0000256" key="1">
    <source>
        <dbReference type="ARBA" id="ARBA00004173"/>
    </source>
</evidence>
<name>A0A420YAC5_9PEZI</name>
<dbReference type="GO" id="GO:0005739">
    <property type="term" value="C:mitochondrion"/>
    <property type="evidence" value="ECO:0007669"/>
    <property type="project" value="UniProtKB-SubCell"/>
</dbReference>
<accession>A0A420YAC5</accession>
<gene>
    <name evidence="8" type="ORF">DL546_004581</name>
</gene>
<feature type="compositionally biased region" description="Polar residues" evidence="7">
    <location>
        <begin position="23"/>
        <end position="39"/>
    </location>
</feature>
<dbReference type="AlphaFoldDB" id="A0A420YAC5"/>
<keyword evidence="5" id="KW-0687">Ribonucleoprotein</keyword>
<proteinExistence type="inferred from homology"/>
<keyword evidence="3" id="KW-0689">Ribosomal protein</keyword>
<evidence type="ECO:0000256" key="7">
    <source>
        <dbReference type="SAM" id="MobiDB-lite"/>
    </source>
</evidence>
<evidence type="ECO:0000256" key="2">
    <source>
        <dbReference type="ARBA" id="ARBA00008860"/>
    </source>
</evidence>
<evidence type="ECO:0000313" key="9">
    <source>
        <dbReference type="Proteomes" id="UP000275385"/>
    </source>
</evidence>
<evidence type="ECO:0000256" key="3">
    <source>
        <dbReference type="ARBA" id="ARBA00022980"/>
    </source>
</evidence>
<comment type="subcellular location">
    <subcellularLocation>
        <location evidence="1">Mitochondrion</location>
    </subcellularLocation>
</comment>
<comment type="similarity">
    <text evidence="2">Belongs to the mitochondrion-specific ribosomal protein mL50 family.</text>
</comment>
<feature type="compositionally biased region" description="Basic and acidic residues" evidence="7">
    <location>
        <begin position="408"/>
        <end position="418"/>
    </location>
</feature>
<dbReference type="GO" id="GO:1990904">
    <property type="term" value="C:ribonucleoprotein complex"/>
    <property type="evidence" value="ECO:0007669"/>
    <property type="project" value="UniProtKB-KW"/>
</dbReference>
<evidence type="ECO:0000256" key="5">
    <source>
        <dbReference type="ARBA" id="ARBA00023274"/>
    </source>
</evidence>
<reference evidence="8 9" key="1">
    <citation type="submission" date="2018-08" db="EMBL/GenBank/DDBJ databases">
        <title>Draft genome of the lignicolous fungus Coniochaeta pulveracea.</title>
        <authorList>
            <person name="Borstlap C.J."/>
            <person name="De Witt R.N."/>
            <person name="Botha A."/>
            <person name="Volschenk H."/>
        </authorList>
    </citation>
    <scope>NUCLEOTIDE SEQUENCE [LARGE SCALE GENOMIC DNA]</scope>
    <source>
        <strain evidence="8 9">CAB683</strain>
    </source>
</reference>
<dbReference type="OrthoDB" id="6220758at2759"/>
<keyword evidence="9" id="KW-1185">Reference proteome</keyword>
<evidence type="ECO:0000313" key="8">
    <source>
        <dbReference type="EMBL" id="RKU44838.1"/>
    </source>
</evidence>